<dbReference type="CDD" id="cd00118">
    <property type="entry name" value="LysM"/>
    <property type="match status" value="3"/>
</dbReference>
<keyword evidence="2" id="KW-0378">Hydrolase</keyword>
<evidence type="ECO:0000256" key="2">
    <source>
        <dbReference type="ARBA" id="ARBA00022801"/>
    </source>
</evidence>
<feature type="domain" description="LysM" evidence="6">
    <location>
        <begin position="88"/>
        <end position="131"/>
    </location>
</feature>
<dbReference type="GeneID" id="58052175"/>
<protein>
    <submittedName>
        <fullName evidence="7">Autolysin/adhesin Aae</fullName>
    </submittedName>
</protein>
<sequence>MQKKYITALIGTTAISALATTQAHAATTHTVKSGESVWSISHKYGISIAKLKSLNGLKSNLIFPNQVLKVSGSSSSTTKSRATSNSGSVYTVKAGDSLSSIAAKYGTTYKKIMQLNGLNNYLILPGQKLKVSGSVSNSSSSSKASKSKSTGRTSTYTVQYGDSLSLIASKYGTTYQKIMSLNGLSNFFIYPGQQLKVPGGGSGSSSNSSAGKSTSSGGYYTPVFYHQNLYTWGQCTWHVFNRRSEIGKGISTYWWNANNWDNAAAADGYTIDYNPTVGSIAQTDAGYYGHVAFVERVNSDGSILVSEMNWSAAPGYMTYRTIPAYQVRNYKFIH</sequence>
<dbReference type="SUPFAM" id="SSF54001">
    <property type="entry name" value="Cysteine proteinases"/>
    <property type="match status" value="1"/>
</dbReference>
<dbReference type="SMART" id="SM00257">
    <property type="entry name" value="LysM"/>
    <property type="match status" value="3"/>
</dbReference>
<evidence type="ECO:0000313" key="7">
    <source>
        <dbReference type="EMBL" id="BBD93487.1"/>
    </source>
</evidence>
<keyword evidence="1 4" id="KW-0732">Signal</keyword>
<dbReference type="SUPFAM" id="SSF54106">
    <property type="entry name" value="LysM domain"/>
    <property type="match status" value="3"/>
</dbReference>
<keyword evidence="8" id="KW-1185">Reference proteome</keyword>
<dbReference type="Pfam" id="PF05257">
    <property type="entry name" value="CHAP"/>
    <property type="match status" value="1"/>
</dbReference>
<dbReference type="PROSITE" id="PS50911">
    <property type="entry name" value="CHAP"/>
    <property type="match status" value="1"/>
</dbReference>
<feature type="domain" description="LysM" evidence="6">
    <location>
        <begin position="27"/>
        <end position="70"/>
    </location>
</feature>
<feature type="domain" description="LysM" evidence="6">
    <location>
        <begin position="154"/>
        <end position="197"/>
    </location>
</feature>
<feature type="chain" id="PRO_5046884085" evidence="4">
    <location>
        <begin position="26"/>
        <end position="334"/>
    </location>
</feature>
<dbReference type="InterPro" id="IPR038765">
    <property type="entry name" value="Papain-like_cys_pep_sf"/>
</dbReference>
<dbReference type="Proteomes" id="UP000274772">
    <property type="component" value="Chromosome"/>
</dbReference>
<proteinExistence type="predicted"/>
<dbReference type="InterPro" id="IPR018392">
    <property type="entry name" value="LysM"/>
</dbReference>
<dbReference type="Pfam" id="PF01476">
    <property type="entry name" value="LysM"/>
    <property type="match status" value="3"/>
</dbReference>
<evidence type="ECO:0000259" key="6">
    <source>
        <dbReference type="PROSITE" id="PS51782"/>
    </source>
</evidence>
<dbReference type="Gene3D" id="3.10.350.10">
    <property type="entry name" value="LysM domain"/>
    <property type="match status" value="3"/>
</dbReference>
<evidence type="ECO:0000256" key="4">
    <source>
        <dbReference type="SAM" id="SignalP"/>
    </source>
</evidence>
<organism evidence="7 8">
    <name type="scientific">Staphylococcus caprae</name>
    <dbReference type="NCBI Taxonomy" id="29380"/>
    <lineage>
        <taxon>Bacteria</taxon>
        <taxon>Bacillati</taxon>
        <taxon>Bacillota</taxon>
        <taxon>Bacilli</taxon>
        <taxon>Bacillales</taxon>
        <taxon>Staphylococcaceae</taxon>
        <taxon>Staphylococcus</taxon>
    </lineage>
</organism>
<dbReference type="PANTHER" id="PTHR33734:SF22">
    <property type="entry name" value="MEMBRANE-BOUND LYTIC MUREIN TRANSGLYCOSYLASE D"/>
    <property type="match status" value="1"/>
</dbReference>
<feature type="domain" description="Peptidase C51" evidence="5">
    <location>
        <begin position="210"/>
        <end position="334"/>
    </location>
</feature>
<dbReference type="Gene3D" id="3.90.1720.10">
    <property type="entry name" value="endopeptidase domain like (from Nostoc punctiforme)"/>
    <property type="match status" value="1"/>
</dbReference>
<dbReference type="PANTHER" id="PTHR33734">
    <property type="entry name" value="LYSM DOMAIN-CONTAINING GPI-ANCHORED PROTEIN 2"/>
    <property type="match status" value="1"/>
</dbReference>
<evidence type="ECO:0000259" key="5">
    <source>
        <dbReference type="PROSITE" id="PS50911"/>
    </source>
</evidence>
<dbReference type="EMBL" id="AP018586">
    <property type="protein sequence ID" value="BBD93487.1"/>
    <property type="molecule type" value="Genomic_DNA"/>
</dbReference>
<dbReference type="InterPro" id="IPR007921">
    <property type="entry name" value="CHAP_dom"/>
</dbReference>
<feature type="signal peptide" evidence="4">
    <location>
        <begin position="1"/>
        <end position="25"/>
    </location>
</feature>
<accession>A0ABM7FYB1</accession>
<evidence type="ECO:0000256" key="3">
    <source>
        <dbReference type="ARBA" id="ARBA00023316"/>
    </source>
</evidence>
<keyword evidence="3" id="KW-0961">Cell wall biogenesis/degradation</keyword>
<reference evidence="7 8" key="1">
    <citation type="submission" date="2018-05" db="EMBL/GenBank/DDBJ databases">
        <title>Complete genome sequencing of three human clinical isolates of Staphylococcus caprae reveals virulence factors similar to those of S. epidermidis and S. capitis.</title>
        <authorList>
            <person name="Watanabe S."/>
            <person name="Cui L."/>
        </authorList>
    </citation>
    <scope>NUCLEOTIDE SEQUENCE [LARGE SCALE GENOMIC DNA]</scope>
    <source>
        <strain evidence="7 8">JMUB590</strain>
    </source>
</reference>
<dbReference type="RefSeq" id="WP_002445244.1">
    <property type="nucleotide sequence ID" value="NZ_AP018586.1"/>
</dbReference>
<dbReference type="PROSITE" id="PS51782">
    <property type="entry name" value="LYSM"/>
    <property type="match status" value="3"/>
</dbReference>
<evidence type="ECO:0000256" key="1">
    <source>
        <dbReference type="ARBA" id="ARBA00022729"/>
    </source>
</evidence>
<name>A0ABM7FYB1_9STAP</name>
<evidence type="ECO:0000313" key="8">
    <source>
        <dbReference type="Proteomes" id="UP000274772"/>
    </source>
</evidence>
<dbReference type="InterPro" id="IPR036779">
    <property type="entry name" value="LysM_dom_sf"/>
</dbReference>
<gene>
    <name evidence="7" type="primary">aae</name>
    <name evidence="7" type="ORF">JMUB590_2450</name>
</gene>